<dbReference type="AlphaFoldDB" id="A0A835Q4A3"/>
<evidence type="ECO:0000313" key="2">
    <source>
        <dbReference type="Proteomes" id="UP000636800"/>
    </source>
</evidence>
<name>A0A835Q4A3_VANPL</name>
<evidence type="ECO:0000313" key="1">
    <source>
        <dbReference type="EMBL" id="KAG0461157.1"/>
    </source>
</evidence>
<dbReference type="Proteomes" id="UP000636800">
    <property type="component" value="Chromosome 11"/>
</dbReference>
<dbReference type="EMBL" id="JADCNL010000011">
    <property type="protein sequence ID" value="KAG0461157.1"/>
    <property type="molecule type" value="Genomic_DNA"/>
</dbReference>
<comment type="caution">
    <text evidence="1">The sequence shown here is derived from an EMBL/GenBank/DDBJ whole genome shotgun (WGS) entry which is preliminary data.</text>
</comment>
<dbReference type="OrthoDB" id="448250at2759"/>
<proteinExistence type="predicted"/>
<gene>
    <name evidence="1" type="ORF">HPP92_021454</name>
</gene>
<keyword evidence="2" id="KW-1185">Reference proteome</keyword>
<sequence length="100" mass="11258">MLLEQTLVGIDMNNNLLRVYRRVEEIVGRSEETAEAIVDATLCLERHRETYVYLNAMTFGKAPAVAESHDRDAAGPASPSLTVSLLRFFSAPFFEFLCNF</sequence>
<accession>A0A835Q4A3</accession>
<organism evidence="1 2">
    <name type="scientific">Vanilla planifolia</name>
    <name type="common">Vanilla</name>
    <dbReference type="NCBI Taxonomy" id="51239"/>
    <lineage>
        <taxon>Eukaryota</taxon>
        <taxon>Viridiplantae</taxon>
        <taxon>Streptophyta</taxon>
        <taxon>Embryophyta</taxon>
        <taxon>Tracheophyta</taxon>
        <taxon>Spermatophyta</taxon>
        <taxon>Magnoliopsida</taxon>
        <taxon>Liliopsida</taxon>
        <taxon>Asparagales</taxon>
        <taxon>Orchidaceae</taxon>
        <taxon>Vanilloideae</taxon>
        <taxon>Vanilleae</taxon>
        <taxon>Vanilla</taxon>
    </lineage>
</organism>
<protein>
    <submittedName>
        <fullName evidence="1">Uncharacterized protein</fullName>
    </submittedName>
</protein>
<reference evidence="1 2" key="1">
    <citation type="journal article" date="2020" name="Nat. Food">
        <title>A phased Vanilla planifolia genome enables genetic improvement of flavour and production.</title>
        <authorList>
            <person name="Hasing T."/>
            <person name="Tang H."/>
            <person name="Brym M."/>
            <person name="Khazi F."/>
            <person name="Huang T."/>
            <person name="Chambers A.H."/>
        </authorList>
    </citation>
    <scope>NUCLEOTIDE SEQUENCE [LARGE SCALE GENOMIC DNA]</scope>
    <source>
        <tissue evidence="1">Leaf</tissue>
    </source>
</reference>